<gene>
    <name evidence="2" type="ORF">LCGC14_2457370</name>
</gene>
<proteinExistence type="predicted"/>
<feature type="domain" description="Glycosyltransferase Maf N-terminal" evidence="1">
    <location>
        <begin position="39"/>
        <end position="197"/>
    </location>
</feature>
<dbReference type="Gene3D" id="3.40.50.2000">
    <property type="entry name" value="Glycogen Phosphorylase B"/>
    <property type="match status" value="1"/>
</dbReference>
<comment type="caution">
    <text evidence="2">The sequence shown here is derived from an EMBL/GenBank/DDBJ whole genome shotgun (WGS) entry which is preliminary data.</text>
</comment>
<name>A0A0F9E875_9ZZZZ</name>
<feature type="non-terminal residue" evidence="2">
    <location>
        <position position="282"/>
    </location>
</feature>
<dbReference type="InterPro" id="IPR045376">
    <property type="entry name" value="Maf_N"/>
</dbReference>
<evidence type="ECO:0000259" key="1">
    <source>
        <dbReference type="Pfam" id="PF20157"/>
    </source>
</evidence>
<dbReference type="AlphaFoldDB" id="A0A0F9E875"/>
<evidence type="ECO:0000313" key="2">
    <source>
        <dbReference type="EMBL" id="KKL20248.1"/>
    </source>
</evidence>
<reference evidence="2" key="1">
    <citation type="journal article" date="2015" name="Nature">
        <title>Complex archaea that bridge the gap between prokaryotes and eukaryotes.</title>
        <authorList>
            <person name="Spang A."/>
            <person name="Saw J.H."/>
            <person name="Jorgensen S.L."/>
            <person name="Zaremba-Niedzwiedzka K."/>
            <person name="Martijn J."/>
            <person name="Lind A.E."/>
            <person name="van Eijk R."/>
            <person name="Schleper C."/>
            <person name="Guy L."/>
            <person name="Ettema T.J."/>
        </authorList>
    </citation>
    <scope>NUCLEOTIDE SEQUENCE</scope>
</reference>
<dbReference type="EMBL" id="LAZR01038173">
    <property type="protein sequence ID" value="KKL20248.1"/>
    <property type="molecule type" value="Genomic_DNA"/>
</dbReference>
<accession>A0A0F9E875</accession>
<organism evidence="2">
    <name type="scientific">marine sediment metagenome</name>
    <dbReference type="NCBI Taxonomy" id="412755"/>
    <lineage>
        <taxon>unclassified sequences</taxon>
        <taxon>metagenomes</taxon>
        <taxon>ecological metagenomes</taxon>
    </lineage>
</organism>
<protein>
    <recommendedName>
        <fullName evidence="1">Glycosyltransferase Maf N-terminal domain-containing protein</fullName>
    </recommendedName>
</protein>
<sequence length="282" mass="31975">MPLNNTDNESSLDEIGKKLQSISEKELQEISFAEQANTLFESNIVAFSNFFPEIANKFSNHRPSSNFNLFLNENGTANLVDYDTGVPIYSNDPVQQSRRQLEKMLNNPIIGRVDHSKLELISNETNFVHIDLMKSIGGVYNDAARALESNTKVDKSIPSAIIFGVGLGYYLENFFDTFNASYISIFEPNEDYFFASLLKLSGLPIKLVWHDHYGESELLKIRKSRILKLLSTSFDGIISVNKKLKDWAIENLMTKNVVMINNFVPDSQLTNFKQKLKGPEES</sequence>
<dbReference type="Pfam" id="PF20157">
    <property type="entry name" value="Maf_flag10_N"/>
    <property type="match status" value="1"/>
</dbReference>